<evidence type="ECO:0000313" key="1">
    <source>
        <dbReference type="EMBL" id="ATW58523.1"/>
    </source>
</evidence>
<sequence length="56" mass="6457">MEKIRVKTKTKKKTYLHTGVTSISQEFEGDLKISFANGLADVIYPRTIWDKVSRDL</sequence>
<reference evidence="1 2" key="1">
    <citation type="submission" date="2017-10" db="EMBL/GenBank/DDBJ databases">
        <authorList>
            <person name="Almansoob K.M."/>
            <person name="Barra A."/>
            <person name="Canlas S.M."/>
            <person name="Chawla N."/>
            <person name="Johnson B.N."/>
            <person name="Kuhl M.D."/>
            <person name="Lin J.Y."/>
            <person name="Patel D.V."/>
            <person name="Reddy A.G."/>
            <person name="Sobol L."/>
            <person name="Solorzano-Papili D."/>
            <person name="Monti D.L."/>
            <person name="Stoner T.H."/>
            <person name="Garlena R.A."/>
            <person name="Russell D.A."/>
            <person name="Pope W.H."/>
            <person name="Jacobs-Sera D."/>
            <person name="Hatfull G.F."/>
        </authorList>
    </citation>
    <scope>NUCLEOTIDE SEQUENCE [LARGE SCALE GENOMIC DNA]</scope>
</reference>
<evidence type="ECO:0000313" key="2">
    <source>
        <dbReference type="Proteomes" id="UP000241822"/>
    </source>
</evidence>
<name>A0A2H4P8G8_9CAUD</name>
<gene>
    <name evidence="1" type="ORF">SEA_C3PO_44</name>
</gene>
<dbReference type="EMBL" id="MG198776">
    <property type="protein sequence ID" value="ATW58523.1"/>
    <property type="molecule type" value="Genomic_DNA"/>
</dbReference>
<protein>
    <submittedName>
        <fullName evidence="1">Uncharacterized protein</fullName>
    </submittedName>
</protein>
<proteinExistence type="predicted"/>
<dbReference type="Proteomes" id="UP000241822">
    <property type="component" value="Segment"/>
</dbReference>
<accession>A0A2H4P8G8</accession>
<keyword evidence="2" id="KW-1185">Reference proteome</keyword>
<dbReference type="OrthoDB" id="37882at10239"/>
<organism evidence="1 2">
    <name type="scientific">Corynebacterium phage C3PO</name>
    <dbReference type="NCBI Taxonomy" id="2047868"/>
    <lineage>
        <taxon>Viruses</taxon>
        <taxon>Duplodnaviria</taxon>
        <taxon>Heunggongvirae</taxon>
        <taxon>Uroviricota</taxon>
        <taxon>Caudoviricetes</taxon>
        <taxon>Zierdtviridae</taxon>
        <taxon>Toshachvirinae</taxon>
        <taxon>Ceetrepovirus</taxon>
        <taxon>Ceetrepovirus C3PO</taxon>
        <taxon>Corynebacterium virus C3PO</taxon>
    </lineage>
</organism>